<name>A0A0A9H5C0_ARUDO</name>
<organism evidence="2">
    <name type="scientific">Arundo donax</name>
    <name type="common">Giant reed</name>
    <name type="synonym">Donax arundinaceus</name>
    <dbReference type="NCBI Taxonomy" id="35708"/>
    <lineage>
        <taxon>Eukaryota</taxon>
        <taxon>Viridiplantae</taxon>
        <taxon>Streptophyta</taxon>
        <taxon>Embryophyta</taxon>
        <taxon>Tracheophyta</taxon>
        <taxon>Spermatophyta</taxon>
        <taxon>Magnoliopsida</taxon>
        <taxon>Liliopsida</taxon>
        <taxon>Poales</taxon>
        <taxon>Poaceae</taxon>
        <taxon>PACMAD clade</taxon>
        <taxon>Arundinoideae</taxon>
        <taxon>Arundineae</taxon>
        <taxon>Arundo</taxon>
    </lineage>
</organism>
<accession>A0A0A9H5C0</accession>
<feature type="compositionally biased region" description="Polar residues" evidence="1">
    <location>
        <begin position="73"/>
        <end position="84"/>
    </location>
</feature>
<reference evidence="2" key="1">
    <citation type="submission" date="2014-09" db="EMBL/GenBank/DDBJ databases">
        <authorList>
            <person name="Magalhaes I.L.F."/>
            <person name="Oliveira U."/>
            <person name="Santos F.R."/>
            <person name="Vidigal T.H.D.A."/>
            <person name="Brescovit A.D."/>
            <person name="Santos A.J."/>
        </authorList>
    </citation>
    <scope>NUCLEOTIDE SEQUENCE</scope>
    <source>
        <tissue evidence="2">Shoot tissue taken approximately 20 cm above the soil surface</tissue>
    </source>
</reference>
<dbReference type="EMBL" id="GBRH01169833">
    <property type="protein sequence ID" value="JAE28063.1"/>
    <property type="molecule type" value="Transcribed_RNA"/>
</dbReference>
<feature type="region of interest" description="Disordered" evidence="1">
    <location>
        <begin position="58"/>
        <end position="84"/>
    </location>
</feature>
<reference evidence="2" key="2">
    <citation type="journal article" date="2015" name="Data Brief">
        <title>Shoot transcriptome of the giant reed, Arundo donax.</title>
        <authorList>
            <person name="Barrero R.A."/>
            <person name="Guerrero F.D."/>
            <person name="Moolhuijzen P."/>
            <person name="Goolsby J.A."/>
            <person name="Tidwell J."/>
            <person name="Bellgard S.E."/>
            <person name="Bellgard M.I."/>
        </authorList>
    </citation>
    <scope>NUCLEOTIDE SEQUENCE</scope>
    <source>
        <tissue evidence="2">Shoot tissue taken approximately 20 cm above the soil surface</tissue>
    </source>
</reference>
<proteinExistence type="predicted"/>
<protein>
    <submittedName>
        <fullName evidence="2">Uncharacterized protein</fullName>
    </submittedName>
</protein>
<evidence type="ECO:0000256" key="1">
    <source>
        <dbReference type="SAM" id="MobiDB-lite"/>
    </source>
</evidence>
<dbReference type="AlphaFoldDB" id="A0A0A9H5C0"/>
<evidence type="ECO:0000313" key="2">
    <source>
        <dbReference type="EMBL" id="JAE28063.1"/>
    </source>
</evidence>
<sequence length="84" mass="9095">MHKEDRLLQQEEARERVPARAMLLPGLRLLLHRASGGASGPFHHPPQVAIHGVQILPAAQPPRQGAPSRRAHTCSTPRTATSSS</sequence>